<protein>
    <submittedName>
        <fullName evidence="1">Uncharacterized protein</fullName>
    </submittedName>
</protein>
<dbReference type="AlphaFoldDB" id="A0A2T3A950"/>
<proteinExistence type="predicted"/>
<gene>
    <name evidence="1" type="ORF">BD289DRAFT_245009</name>
</gene>
<sequence length="104" mass="11675">MTDLEGLLPFKTDRFARSHAILLVCLTPIGQSVRMLYLLASHSVGRNMIVSAGMYLARGLEYLRTAGHSRVSNSHSFVWIDNLSPTGRLLSLHYRAQTHSYLDT</sequence>
<dbReference type="Proteomes" id="UP000241462">
    <property type="component" value="Unassembled WGS sequence"/>
</dbReference>
<accession>A0A2T3A950</accession>
<dbReference type="InParanoid" id="A0A2T3A950"/>
<keyword evidence="2" id="KW-1185">Reference proteome</keyword>
<reference evidence="1 2" key="1">
    <citation type="journal article" date="2018" name="Mycol. Prog.">
        <title>Coniella lustricola, a new species from submerged detritus.</title>
        <authorList>
            <person name="Raudabaugh D.B."/>
            <person name="Iturriaga T."/>
            <person name="Carver A."/>
            <person name="Mondo S."/>
            <person name="Pangilinan J."/>
            <person name="Lipzen A."/>
            <person name="He G."/>
            <person name="Amirebrahimi M."/>
            <person name="Grigoriev I.V."/>
            <person name="Miller A.N."/>
        </authorList>
    </citation>
    <scope>NUCLEOTIDE SEQUENCE [LARGE SCALE GENOMIC DNA]</scope>
    <source>
        <strain evidence="1 2">B22-T-1</strain>
    </source>
</reference>
<organism evidence="1 2">
    <name type="scientific">Coniella lustricola</name>
    <dbReference type="NCBI Taxonomy" id="2025994"/>
    <lineage>
        <taxon>Eukaryota</taxon>
        <taxon>Fungi</taxon>
        <taxon>Dikarya</taxon>
        <taxon>Ascomycota</taxon>
        <taxon>Pezizomycotina</taxon>
        <taxon>Sordariomycetes</taxon>
        <taxon>Sordariomycetidae</taxon>
        <taxon>Diaporthales</taxon>
        <taxon>Schizoparmaceae</taxon>
        <taxon>Coniella</taxon>
    </lineage>
</organism>
<name>A0A2T3A950_9PEZI</name>
<dbReference type="EMBL" id="KZ678434">
    <property type="protein sequence ID" value="PSR87042.1"/>
    <property type="molecule type" value="Genomic_DNA"/>
</dbReference>
<evidence type="ECO:0000313" key="2">
    <source>
        <dbReference type="Proteomes" id="UP000241462"/>
    </source>
</evidence>
<evidence type="ECO:0000313" key="1">
    <source>
        <dbReference type="EMBL" id="PSR87042.1"/>
    </source>
</evidence>